<reference evidence="3" key="1">
    <citation type="submission" date="2023-03" db="EMBL/GenBank/DDBJ databases">
        <authorList>
            <person name="Julca I."/>
        </authorList>
    </citation>
    <scope>NUCLEOTIDE SEQUENCE</scope>
</reference>
<keyword evidence="2" id="KW-0472">Membrane</keyword>
<keyword evidence="2" id="KW-0812">Transmembrane</keyword>
<accession>A0AAV1C8E8</accession>
<name>A0AAV1C8E8_OLDCO</name>
<dbReference type="InterPro" id="IPR040340">
    <property type="entry name" value="CEST/Y3IP1"/>
</dbReference>
<feature type="transmembrane region" description="Helical" evidence="2">
    <location>
        <begin position="255"/>
        <end position="276"/>
    </location>
</feature>
<evidence type="ECO:0000313" key="3">
    <source>
        <dbReference type="EMBL" id="CAI9090722.1"/>
    </source>
</evidence>
<keyword evidence="2" id="KW-1133">Transmembrane helix</keyword>
<feature type="region of interest" description="Disordered" evidence="1">
    <location>
        <begin position="66"/>
        <end position="104"/>
    </location>
</feature>
<dbReference type="Proteomes" id="UP001161247">
    <property type="component" value="Chromosome 1"/>
</dbReference>
<dbReference type="PANTHER" id="PTHR33672">
    <property type="entry name" value="YCF3-INTERACTING PROTEIN 1, CHLOROPLASTIC"/>
    <property type="match status" value="1"/>
</dbReference>
<dbReference type="GO" id="GO:0009535">
    <property type="term" value="C:chloroplast thylakoid membrane"/>
    <property type="evidence" value="ECO:0007669"/>
    <property type="project" value="InterPro"/>
</dbReference>
<evidence type="ECO:0000256" key="2">
    <source>
        <dbReference type="SAM" id="Phobius"/>
    </source>
</evidence>
<dbReference type="EMBL" id="OX459118">
    <property type="protein sequence ID" value="CAI9090722.1"/>
    <property type="molecule type" value="Genomic_DNA"/>
</dbReference>
<dbReference type="GO" id="GO:0048564">
    <property type="term" value="P:photosystem I assembly"/>
    <property type="evidence" value="ECO:0007669"/>
    <property type="project" value="InterPro"/>
</dbReference>
<gene>
    <name evidence="3" type="ORF">OLC1_LOCUS2813</name>
</gene>
<dbReference type="GO" id="GO:0080183">
    <property type="term" value="P:response to photooxidative stress"/>
    <property type="evidence" value="ECO:0007669"/>
    <property type="project" value="InterPro"/>
</dbReference>
<evidence type="ECO:0000256" key="1">
    <source>
        <dbReference type="SAM" id="MobiDB-lite"/>
    </source>
</evidence>
<dbReference type="PANTHER" id="PTHR33672:SF3">
    <property type="entry name" value="YCF3-INTERACTING PROTEIN 1, CHLOROPLASTIC"/>
    <property type="match status" value="1"/>
</dbReference>
<dbReference type="AlphaFoldDB" id="A0AAV1C8E8"/>
<feature type="compositionally biased region" description="Low complexity" evidence="1">
    <location>
        <begin position="77"/>
        <end position="91"/>
    </location>
</feature>
<organism evidence="3 4">
    <name type="scientific">Oldenlandia corymbosa var. corymbosa</name>
    <dbReference type="NCBI Taxonomy" id="529605"/>
    <lineage>
        <taxon>Eukaryota</taxon>
        <taxon>Viridiplantae</taxon>
        <taxon>Streptophyta</taxon>
        <taxon>Embryophyta</taxon>
        <taxon>Tracheophyta</taxon>
        <taxon>Spermatophyta</taxon>
        <taxon>Magnoliopsida</taxon>
        <taxon>eudicotyledons</taxon>
        <taxon>Gunneridae</taxon>
        <taxon>Pentapetalae</taxon>
        <taxon>asterids</taxon>
        <taxon>lamiids</taxon>
        <taxon>Gentianales</taxon>
        <taxon>Rubiaceae</taxon>
        <taxon>Rubioideae</taxon>
        <taxon>Spermacoceae</taxon>
        <taxon>Hedyotis-Oldenlandia complex</taxon>
        <taxon>Oldenlandia</taxon>
    </lineage>
</organism>
<evidence type="ECO:0000313" key="4">
    <source>
        <dbReference type="Proteomes" id="UP001161247"/>
    </source>
</evidence>
<proteinExistence type="predicted"/>
<protein>
    <submittedName>
        <fullName evidence="3">OLC1v1025550C1</fullName>
    </submittedName>
</protein>
<sequence length="280" mass="31274">MGSIQLLHSPIVSLSSSPKTLYSQFSNDYNKVSSFFSIHYRNECECNQIDRWRCVRSNNRRRMGRAVLVSNKEDTEVSSSSATSSSSVSTSPAEDKGQAEEADPEALEYISQIKRVLELLKTNRDMTFNEVKLTIMIEDPRDVERKRLLGIDDETAPTRDDLAAALEEVNEGKIPEDRLALQLLAEELNAWPNLEVELPKKKAPGRSLYAKATDTGVNPKEAAKRLNIDWDAAAEFEEEEDSEDVDVPPAVGYGALYLVTAFPVIIGISVVLILFYNSLQ</sequence>
<keyword evidence="4" id="KW-1185">Reference proteome</keyword>